<gene>
    <name evidence="4" type="ORF">Q428_05685</name>
</gene>
<protein>
    <recommendedName>
        <fullName evidence="3">VTT domain-containing protein</fullName>
    </recommendedName>
</protein>
<feature type="domain" description="VTT" evidence="3">
    <location>
        <begin position="51"/>
        <end position="143"/>
    </location>
</feature>
<keyword evidence="5" id="KW-1185">Reference proteome</keyword>
<dbReference type="PANTHER" id="PTHR42709">
    <property type="entry name" value="ALKALINE PHOSPHATASE LIKE PROTEIN"/>
    <property type="match status" value="1"/>
</dbReference>
<keyword evidence="2" id="KW-1133">Transmembrane helix</keyword>
<evidence type="ECO:0000256" key="2">
    <source>
        <dbReference type="SAM" id="Phobius"/>
    </source>
</evidence>
<dbReference type="Proteomes" id="UP000019681">
    <property type="component" value="Unassembled WGS sequence"/>
</dbReference>
<dbReference type="Pfam" id="PF09335">
    <property type="entry name" value="VTT_dom"/>
    <property type="match status" value="1"/>
</dbReference>
<evidence type="ECO:0000313" key="5">
    <source>
        <dbReference type="Proteomes" id="UP000019681"/>
    </source>
</evidence>
<name>A0A017RY82_9CLOT</name>
<dbReference type="STRING" id="1403537.Q428_05685"/>
<dbReference type="InterPro" id="IPR051311">
    <property type="entry name" value="DedA_domain"/>
</dbReference>
<dbReference type="PANTHER" id="PTHR42709:SF4">
    <property type="entry name" value="INNER MEMBRANE PROTEIN YQAA"/>
    <property type="match status" value="1"/>
</dbReference>
<comment type="similarity">
    <text evidence="1">Belongs to the DedA family.</text>
</comment>
<evidence type="ECO:0000256" key="1">
    <source>
        <dbReference type="ARBA" id="ARBA00010792"/>
    </source>
</evidence>
<dbReference type="EMBL" id="AZQP01000012">
    <property type="protein sequence ID" value="EYE88900.1"/>
    <property type="molecule type" value="Genomic_DNA"/>
</dbReference>
<feature type="transmembrane region" description="Helical" evidence="2">
    <location>
        <begin position="101"/>
        <end position="120"/>
    </location>
</feature>
<keyword evidence="2" id="KW-0812">Transmembrane</keyword>
<proteinExistence type="inferred from homology"/>
<organism evidence="4 5">
    <name type="scientific">Fervidicella metallireducens AeB</name>
    <dbReference type="NCBI Taxonomy" id="1403537"/>
    <lineage>
        <taxon>Bacteria</taxon>
        <taxon>Bacillati</taxon>
        <taxon>Bacillota</taxon>
        <taxon>Clostridia</taxon>
        <taxon>Eubacteriales</taxon>
        <taxon>Clostridiaceae</taxon>
        <taxon>Fervidicella</taxon>
    </lineage>
</organism>
<dbReference type="AlphaFoldDB" id="A0A017RY82"/>
<dbReference type="InterPro" id="IPR032816">
    <property type="entry name" value="VTT_dom"/>
</dbReference>
<reference evidence="4 5" key="1">
    <citation type="journal article" date="2014" name="Genome Announc.">
        <title>Draft Genome Sequence of Fervidicella metallireducens Strain AeBT, an Iron-Reducing Thermoanaerobe from the Great Artesian Basin.</title>
        <authorList>
            <person name="Patel B.K."/>
        </authorList>
    </citation>
    <scope>NUCLEOTIDE SEQUENCE [LARGE SCALE GENOMIC DNA]</scope>
    <source>
        <strain evidence="4 5">AeB</strain>
    </source>
</reference>
<feature type="transmembrane region" description="Helical" evidence="2">
    <location>
        <begin position="12"/>
        <end position="32"/>
    </location>
</feature>
<evidence type="ECO:0000259" key="3">
    <source>
        <dbReference type="Pfam" id="PF09335"/>
    </source>
</evidence>
<sequence>MCRNMIDNFVKLLIDYGIIGIIIAAFLEPILMPFPVEFVFIPVSLMNSRSSLFYSVVLVLFSTFGSIIGYRVGAKAGRPILKKVVSEKTIDKIENLYKKNAFLTILTSVFTPIPFEAYVLSAGIFKIDLVKFITAVLLSRGIRYITQGILISFYGKDMLFMMKNYLWIIGLVIFICVIIYNKTNIFSSKKKLYKEEN</sequence>
<evidence type="ECO:0000313" key="4">
    <source>
        <dbReference type="EMBL" id="EYE88900.1"/>
    </source>
</evidence>
<feature type="transmembrane region" description="Helical" evidence="2">
    <location>
        <begin position="165"/>
        <end position="183"/>
    </location>
</feature>
<accession>A0A017RY82</accession>
<comment type="caution">
    <text evidence="4">The sequence shown here is derived from an EMBL/GenBank/DDBJ whole genome shotgun (WGS) entry which is preliminary data.</text>
</comment>
<feature type="transmembrane region" description="Helical" evidence="2">
    <location>
        <begin position="52"/>
        <end position="73"/>
    </location>
</feature>
<keyword evidence="2" id="KW-0472">Membrane</keyword>